<gene>
    <name evidence="3" type="ORF">ATE48_16885</name>
</gene>
<keyword evidence="2" id="KW-1133">Transmembrane helix</keyword>
<keyword evidence="4" id="KW-1185">Reference proteome</keyword>
<name>A0A1B1ALM2_9PROT</name>
<dbReference type="STRING" id="1759059.ATE48_16885"/>
<proteinExistence type="predicted"/>
<keyword evidence="2" id="KW-0472">Membrane</keyword>
<dbReference type="InParanoid" id="A0A1B1ALM2"/>
<dbReference type="KEGG" id="cbot:ATE48_16885"/>
<keyword evidence="2" id="KW-0812">Transmembrane</keyword>
<sequence>MAAVGRTLLIVVVVVLGLGAALYFLGPKTASRSQTLEIERPAATVLARLSSTPVGATVVEGVTISEVPTTEGDTVTAPVAFADGATGRVTYTVTADGEGSNVNVKLEQDLGANPMNRFAAITGGEVAPLIAGAASAVETDLNALPNASFAGLQYSVVDLTARPFFYVENCSDTSVDSITSIIGQAVVAIPPVMSASRLTVNGPLMAVEPRVVSNQYCYQVGYPYAGRQPRALLIGKTGETPAGQALRVVYTGEEANVIGQVYDPMDALLGAAHLDNPATREDDWVTYEVYNDDATQAGGSRNREIYYVVPQGVDIAALTRIQAPSEAAAVPANAPAETPATTEAPATTTPAPATTTP</sequence>
<dbReference type="RefSeq" id="WP_066773623.1">
    <property type="nucleotide sequence ID" value="NZ_CP013244.1"/>
</dbReference>
<evidence type="ECO:0000313" key="3">
    <source>
        <dbReference type="EMBL" id="ANP47463.1"/>
    </source>
</evidence>
<dbReference type="Proteomes" id="UP000092498">
    <property type="component" value="Chromosome"/>
</dbReference>
<feature type="transmembrane region" description="Helical" evidence="2">
    <location>
        <begin position="7"/>
        <end position="26"/>
    </location>
</feature>
<feature type="region of interest" description="Disordered" evidence="1">
    <location>
        <begin position="326"/>
        <end position="357"/>
    </location>
</feature>
<evidence type="ECO:0000313" key="4">
    <source>
        <dbReference type="Proteomes" id="UP000092498"/>
    </source>
</evidence>
<dbReference type="AlphaFoldDB" id="A0A1B1ALM2"/>
<protein>
    <submittedName>
        <fullName evidence="3">Uncharacterized protein</fullName>
    </submittedName>
</protein>
<evidence type="ECO:0000256" key="1">
    <source>
        <dbReference type="SAM" id="MobiDB-lite"/>
    </source>
</evidence>
<dbReference type="Gene3D" id="3.20.80.10">
    <property type="entry name" value="Regulatory factor, effector binding domain"/>
    <property type="match status" value="1"/>
</dbReference>
<reference evidence="3 4" key="1">
    <citation type="submission" date="2015-11" db="EMBL/GenBank/DDBJ databases">
        <title>Whole-Genome Sequence of Candidatus Oderbacter manganicum from the National Park Lower Oder Valley, Germany.</title>
        <authorList>
            <person name="Braun B."/>
            <person name="Liere K."/>
            <person name="Szewzyk U."/>
        </authorList>
    </citation>
    <scope>NUCLEOTIDE SEQUENCE [LARGE SCALE GENOMIC DNA]</scope>
    <source>
        <strain evidence="3 4">OTSz_A_272</strain>
    </source>
</reference>
<dbReference type="EMBL" id="CP013244">
    <property type="protein sequence ID" value="ANP47463.1"/>
    <property type="molecule type" value="Genomic_DNA"/>
</dbReference>
<dbReference type="OrthoDB" id="9823879at2"/>
<evidence type="ECO:0000256" key="2">
    <source>
        <dbReference type="SAM" id="Phobius"/>
    </source>
</evidence>
<dbReference type="InterPro" id="IPR011256">
    <property type="entry name" value="Reg_factor_effector_dom_sf"/>
</dbReference>
<organism evidence="3 4">
    <name type="scientific">Candidatus Viadribacter manganicus</name>
    <dbReference type="NCBI Taxonomy" id="1759059"/>
    <lineage>
        <taxon>Bacteria</taxon>
        <taxon>Pseudomonadati</taxon>
        <taxon>Pseudomonadota</taxon>
        <taxon>Alphaproteobacteria</taxon>
        <taxon>Hyphomonadales</taxon>
        <taxon>Hyphomonadaceae</taxon>
        <taxon>Candidatus Viadribacter</taxon>
    </lineage>
</organism>
<accession>A0A1B1ALM2</accession>